<keyword evidence="2" id="KW-1185">Reference proteome</keyword>
<dbReference type="PANTHER" id="PTHR42830:SF2">
    <property type="entry name" value="OSMC_OHR FAMILY PROTEIN"/>
    <property type="match status" value="1"/>
</dbReference>
<dbReference type="InterPro" id="IPR015946">
    <property type="entry name" value="KH_dom-like_a/b"/>
</dbReference>
<reference evidence="1 2" key="1">
    <citation type="submission" date="2020-08" db="EMBL/GenBank/DDBJ databases">
        <title>Above-ground endophytic microbial communities from plants in different locations in the United States.</title>
        <authorList>
            <person name="Frank C."/>
        </authorList>
    </citation>
    <scope>NUCLEOTIDE SEQUENCE [LARGE SCALE GENOMIC DNA]</scope>
    <source>
        <strain evidence="1 2">WP4_2_2</strain>
    </source>
</reference>
<dbReference type="InterPro" id="IPR052707">
    <property type="entry name" value="OsmC_Ohr_Peroxiredoxin"/>
</dbReference>
<accession>A0A7W9WS72</accession>
<proteinExistence type="predicted"/>
<dbReference type="EMBL" id="JACHBW010000005">
    <property type="protein sequence ID" value="MBB6102224.1"/>
    <property type="molecule type" value="Genomic_DNA"/>
</dbReference>
<evidence type="ECO:0000313" key="2">
    <source>
        <dbReference type="Proteomes" id="UP000571554"/>
    </source>
</evidence>
<evidence type="ECO:0000313" key="1">
    <source>
        <dbReference type="EMBL" id="MBB6102224.1"/>
    </source>
</evidence>
<dbReference type="SUPFAM" id="SSF82784">
    <property type="entry name" value="OsmC-like"/>
    <property type="match status" value="1"/>
</dbReference>
<name>A0A7W9WS72_9BURK</name>
<protein>
    <submittedName>
        <fullName evidence="1">Organic hydroperoxide reductase OsmC/OhrA</fullName>
    </submittedName>
</protein>
<dbReference type="Gene3D" id="3.30.300.20">
    <property type="match status" value="1"/>
</dbReference>
<dbReference type="InterPro" id="IPR003718">
    <property type="entry name" value="OsmC/Ohr_fam"/>
</dbReference>
<organism evidence="1 2">
    <name type="scientific">Paraburkholderia bannensis</name>
    <dbReference type="NCBI Taxonomy" id="765414"/>
    <lineage>
        <taxon>Bacteria</taxon>
        <taxon>Pseudomonadati</taxon>
        <taxon>Pseudomonadota</taxon>
        <taxon>Betaproteobacteria</taxon>
        <taxon>Burkholderiales</taxon>
        <taxon>Burkholderiaceae</taxon>
        <taxon>Paraburkholderia</taxon>
    </lineage>
</organism>
<dbReference type="AlphaFoldDB" id="A0A7W9WS72"/>
<dbReference type="InterPro" id="IPR036102">
    <property type="entry name" value="OsmC/Ohrsf"/>
</dbReference>
<gene>
    <name evidence="1" type="ORF">F4827_002073</name>
</gene>
<sequence length="171" mass="18926">MAHKEHGKERDKEHRHEHHYAVTVRWTGNRGTGTSGYRDYGRDHIVEAAGKPAIPGSADPAFRGDAARWNPEDLLVASASACHKLWYLHLCADAGVAVLDYVDEAQGTMIDNAQAGRFKEIVLRPRVTIRAGDNRSLAEQLHHNAHEQCYIANSVNFPIRCEPVVVVAEAA</sequence>
<comment type="caution">
    <text evidence="1">The sequence shown here is derived from an EMBL/GenBank/DDBJ whole genome shotgun (WGS) entry which is preliminary data.</text>
</comment>
<dbReference type="Pfam" id="PF02566">
    <property type="entry name" value="OsmC"/>
    <property type="match status" value="1"/>
</dbReference>
<dbReference type="PANTHER" id="PTHR42830">
    <property type="entry name" value="OSMOTICALLY INDUCIBLE FAMILY PROTEIN"/>
    <property type="match status" value="1"/>
</dbReference>
<dbReference type="RefSeq" id="WP_183723967.1">
    <property type="nucleotide sequence ID" value="NZ_JACHBW010000005.1"/>
</dbReference>
<dbReference type="Proteomes" id="UP000571554">
    <property type="component" value="Unassembled WGS sequence"/>
</dbReference>